<gene>
    <name evidence="7 8" type="primary">rsmH</name>
    <name evidence="8" type="ORF">MM59RIKEN_04170</name>
</gene>
<sequence length="315" mass="34733">MEFTHTPVLLDACIRALDIHPDGVYVDGTLGRAGHSREIARRLTTGRLICIDRDQAAIDAAPCRLAPWLDRVTLLHGNFSDLAALLDSAGIDQVQGMLFDLGVSSPQLDDASRGFSYMQDAPLDMRMDASAPLTAYTVVNTWSYEELRRILFEYGEERYAPAITRAICRTRETHEIETTLQLVDVIKGAMPPQALREKQHPAKRTFQAIRIAVNGELEALPPMLTAAVDKLSPGGRLAVMTFHSLEDRIVKQAMADMARGCTCPPEFPVCVCGKKPRLKLLTRKPMTADEAELADNPRARSAKLRVAEKCGPQGL</sequence>
<dbReference type="PIRSF" id="PIRSF004486">
    <property type="entry name" value="MraW"/>
    <property type="match status" value="1"/>
</dbReference>
<dbReference type="Proteomes" id="UP000679848">
    <property type="component" value="Chromosome"/>
</dbReference>
<organism evidence="8 9">
    <name type="scientific">Pusillibacter faecalis</name>
    <dbReference type="NCBI Taxonomy" id="2714358"/>
    <lineage>
        <taxon>Bacteria</taxon>
        <taxon>Bacillati</taxon>
        <taxon>Bacillota</taxon>
        <taxon>Clostridia</taxon>
        <taxon>Eubacteriales</taxon>
        <taxon>Oscillospiraceae</taxon>
        <taxon>Pusillibacter</taxon>
    </lineage>
</organism>
<dbReference type="Gene3D" id="1.10.150.170">
    <property type="entry name" value="Putative methyltransferase TM0872, insert domain"/>
    <property type="match status" value="1"/>
</dbReference>
<reference evidence="8" key="1">
    <citation type="submission" date="2020-09" db="EMBL/GenBank/DDBJ databases">
        <title>New species isolated from human feces.</title>
        <authorList>
            <person name="Kitahara M."/>
            <person name="Shigeno Y."/>
            <person name="Shime M."/>
            <person name="Matsumoto Y."/>
            <person name="Nakamura S."/>
            <person name="Motooka D."/>
            <person name="Fukuoka S."/>
            <person name="Nishikawa H."/>
            <person name="Benno Y."/>
        </authorList>
    </citation>
    <scope>NUCLEOTIDE SEQUENCE</scope>
    <source>
        <strain evidence="8">MM59</strain>
    </source>
</reference>
<dbReference type="EC" id="2.1.1.199" evidence="7"/>
<dbReference type="NCBIfam" id="TIGR00006">
    <property type="entry name" value="16S rRNA (cytosine(1402)-N(4))-methyltransferase RsmH"/>
    <property type="match status" value="1"/>
</dbReference>
<dbReference type="HAMAP" id="MF_01007">
    <property type="entry name" value="16SrRNA_methyltr_H"/>
    <property type="match status" value="1"/>
</dbReference>
<evidence type="ECO:0000256" key="4">
    <source>
        <dbReference type="ARBA" id="ARBA00022603"/>
    </source>
</evidence>
<feature type="binding site" evidence="7">
    <location>
        <position position="79"/>
    </location>
    <ligand>
        <name>S-adenosyl-L-methionine</name>
        <dbReference type="ChEBI" id="CHEBI:59789"/>
    </ligand>
</feature>
<dbReference type="Gene3D" id="3.40.50.150">
    <property type="entry name" value="Vaccinia Virus protein VP39"/>
    <property type="match status" value="1"/>
</dbReference>
<keyword evidence="9" id="KW-1185">Reference proteome</keyword>
<comment type="catalytic activity">
    <reaction evidence="7">
        <text>cytidine(1402) in 16S rRNA + S-adenosyl-L-methionine = N(4)-methylcytidine(1402) in 16S rRNA + S-adenosyl-L-homocysteine + H(+)</text>
        <dbReference type="Rhea" id="RHEA:42928"/>
        <dbReference type="Rhea" id="RHEA-COMP:10286"/>
        <dbReference type="Rhea" id="RHEA-COMP:10287"/>
        <dbReference type="ChEBI" id="CHEBI:15378"/>
        <dbReference type="ChEBI" id="CHEBI:57856"/>
        <dbReference type="ChEBI" id="CHEBI:59789"/>
        <dbReference type="ChEBI" id="CHEBI:74506"/>
        <dbReference type="ChEBI" id="CHEBI:82748"/>
        <dbReference type="EC" id="2.1.1.199"/>
    </reaction>
</comment>
<dbReference type="EMBL" id="AP023420">
    <property type="protein sequence ID" value="BCK83098.1"/>
    <property type="molecule type" value="Genomic_DNA"/>
</dbReference>
<dbReference type="PANTHER" id="PTHR11265">
    <property type="entry name" value="S-ADENOSYL-METHYLTRANSFERASE MRAW"/>
    <property type="match status" value="1"/>
</dbReference>
<evidence type="ECO:0000256" key="2">
    <source>
        <dbReference type="ARBA" id="ARBA00022490"/>
    </source>
</evidence>
<dbReference type="GO" id="GO:0005737">
    <property type="term" value="C:cytoplasm"/>
    <property type="evidence" value="ECO:0007669"/>
    <property type="project" value="UniProtKB-SubCell"/>
</dbReference>
<feature type="binding site" evidence="7">
    <location>
        <begin position="33"/>
        <end position="35"/>
    </location>
    <ligand>
        <name>S-adenosyl-L-methionine</name>
        <dbReference type="ChEBI" id="CHEBI:59789"/>
    </ligand>
</feature>
<keyword evidence="3 7" id="KW-0698">rRNA processing</keyword>
<feature type="binding site" evidence="7">
    <location>
        <position position="100"/>
    </location>
    <ligand>
        <name>S-adenosyl-L-methionine</name>
        <dbReference type="ChEBI" id="CHEBI:59789"/>
    </ligand>
</feature>
<comment type="subcellular location">
    <subcellularLocation>
        <location evidence="7">Cytoplasm</location>
    </subcellularLocation>
</comment>
<comment type="similarity">
    <text evidence="1 7">Belongs to the methyltransferase superfamily. RsmH family.</text>
</comment>
<feature type="binding site" evidence="7">
    <location>
        <position position="52"/>
    </location>
    <ligand>
        <name>S-adenosyl-L-methionine</name>
        <dbReference type="ChEBI" id="CHEBI:59789"/>
    </ligand>
</feature>
<dbReference type="SUPFAM" id="SSF53335">
    <property type="entry name" value="S-adenosyl-L-methionine-dependent methyltransferases"/>
    <property type="match status" value="1"/>
</dbReference>
<evidence type="ECO:0000313" key="8">
    <source>
        <dbReference type="EMBL" id="BCK83098.1"/>
    </source>
</evidence>
<protein>
    <recommendedName>
        <fullName evidence="7">Ribosomal RNA small subunit methyltransferase H</fullName>
        <ecNumber evidence="7">2.1.1.199</ecNumber>
    </recommendedName>
    <alternativeName>
        <fullName evidence="7">16S rRNA m(4)C1402 methyltransferase</fullName>
    </alternativeName>
    <alternativeName>
        <fullName evidence="7">rRNA (cytosine-N(4)-)-methyltransferase RsmH</fullName>
    </alternativeName>
</protein>
<dbReference type="AlphaFoldDB" id="A0A810Q452"/>
<evidence type="ECO:0000256" key="1">
    <source>
        <dbReference type="ARBA" id="ARBA00010396"/>
    </source>
</evidence>
<feature type="binding site" evidence="7">
    <location>
        <position position="107"/>
    </location>
    <ligand>
        <name>S-adenosyl-L-methionine</name>
        <dbReference type="ChEBI" id="CHEBI:59789"/>
    </ligand>
</feature>
<name>A0A810Q452_9FIRM</name>
<dbReference type="SUPFAM" id="SSF81799">
    <property type="entry name" value="Putative methyltransferase TM0872, insert domain"/>
    <property type="match status" value="1"/>
</dbReference>
<evidence type="ECO:0000256" key="5">
    <source>
        <dbReference type="ARBA" id="ARBA00022679"/>
    </source>
</evidence>
<accession>A0A810Q452</accession>
<dbReference type="KEGG" id="pfaa:MM59RIKEN_04170"/>
<evidence type="ECO:0000256" key="3">
    <source>
        <dbReference type="ARBA" id="ARBA00022552"/>
    </source>
</evidence>
<keyword evidence="4 7" id="KW-0489">Methyltransferase</keyword>
<keyword evidence="6 7" id="KW-0949">S-adenosyl-L-methionine</keyword>
<proteinExistence type="inferred from homology"/>
<dbReference type="FunFam" id="1.10.150.170:FF:000001">
    <property type="entry name" value="Ribosomal RNA small subunit methyltransferase H"/>
    <property type="match status" value="1"/>
</dbReference>
<dbReference type="InterPro" id="IPR023397">
    <property type="entry name" value="SAM-dep_MeTrfase_MraW_recog"/>
</dbReference>
<comment type="function">
    <text evidence="7">Specifically methylates the N4 position of cytidine in position 1402 (C1402) of 16S rRNA.</text>
</comment>
<dbReference type="PANTHER" id="PTHR11265:SF0">
    <property type="entry name" value="12S RRNA N4-METHYLCYTIDINE METHYLTRANSFERASE"/>
    <property type="match status" value="1"/>
</dbReference>
<dbReference type="InterPro" id="IPR029063">
    <property type="entry name" value="SAM-dependent_MTases_sf"/>
</dbReference>
<evidence type="ECO:0000256" key="7">
    <source>
        <dbReference type="HAMAP-Rule" id="MF_01007"/>
    </source>
</evidence>
<dbReference type="Pfam" id="PF01795">
    <property type="entry name" value="Methyltransf_5"/>
    <property type="match status" value="1"/>
</dbReference>
<dbReference type="GO" id="GO:0071424">
    <property type="term" value="F:rRNA (cytosine-N4-)-methyltransferase activity"/>
    <property type="evidence" value="ECO:0007669"/>
    <property type="project" value="UniProtKB-UniRule"/>
</dbReference>
<dbReference type="InterPro" id="IPR002903">
    <property type="entry name" value="RsmH"/>
</dbReference>
<evidence type="ECO:0000256" key="6">
    <source>
        <dbReference type="ARBA" id="ARBA00022691"/>
    </source>
</evidence>
<dbReference type="GO" id="GO:0070475">
    <property type="term" value="P:rRNA base methylation"/>
    <property type="evidence" value="ECO:0007669"/>
    <property type="project" value="UniProtKB-UniRule"/>
</dbReference>
<evidence type="ECO:0000313" key="9">
    <source>
        <dbReference type="Proteomes" id="UP000679848"/>
    </source>
</evidence>
<keyword evidence="2 7" id="KW-0963">Cytoplasm</keyword>
<keyword evidence="5 7" id="KW-0808">Transferase</keyword>
<dbReference type="RefSeq" id="WP_213542592.1">
    <property type="nucleotide sequence ID" value="NZ_AP023420.1"/>
</dbReference>